<comment type="caution">
    <text evidence="10">The sequence shown here is derived from an EMBL/GenBank/DDBJ whole genome shotgun (WGS) entry which is preliminary data.</text>
</comment>
<accession>A0A9Q3W6N0</accession>
<organism evidence="10 11">
    <name type="scientific">Alloalcanivorax xenomutans</name>
    <dbReference type="NCBI Taxonomy" id="1094342"/>
    <lineage>
        <taxon>Bacteria</taxon>
        <taxon>Pseudomonadati</taxon>
        <taxon>Pseudomonadota</taxon>
        <taxon>Gammaproteobacteria</taxon>
        <taxon>Oceanospirillales</taxon>
        <taxon>Alcanivoracaceae</taxon>
        <taxon>Alloalcanivorax</taxon>
    </lineage>
</organism>
<evidence type="ECO:0000259" key="9">
    <source>
        <dbReference type="SMART" id="SM00387"/>
    </source>
</evidence>
<feature type="coiled-coil region" evidence="6">
    <location>
        <begin position="374"/>
        <end position="401"/>
    </location>
</feature>
<dbReference type="AlphaFoldDB" id="A0A9Q3W6N0"/>
<keyword evidence="5" id="KW-0902">Two-component regulatory system</keyword>
<feature type="transmembrane region" description="Helical" evidence="7">
    <location>
        <begin position="167"/>
        <end position="188"/>
    </location>
</feature>
<evidence type="ECO:0000256" key="1">
    <source>
        <dbReference type="ARBA" id="ARBA00000085"/>
    </source>
</evidence>
<evidence type="ECO:0000313" key="10">
    <source>
        <dbReference type="EMBL" id="MCE7509815.1"/>
    </source>
</evidence>
<feature type="chain" id="PRO_5040185179" description="histidine kinase" evidence="8">
    <location>
        <begin position="25"/>
        <end position="607"/>
    </location>
</feature>
<feature type="transmembrane region" description="Helical" evidence="7">
    <location>
        <begin position="341"/>
        <end position="360"/>
    </location>
</feature>
<comment type="catalytic activity">
    <reaction evidence="1">
        <text>ATP + protein L-histidine = ADP + protein N-phospho-L-histidine.</text>
        <dbReference type="EC" id="2.7.13.3"/>
    </reaction>
</comment>
<dbReference type="Pfam" id="PF02518">
    <property type="entry name" value="HATPase_c"/>
    <property type="match status" value="1"/>
</dbReference>
<feature type="transmembrane region" description="Helical" evidence="7">
    <location>
        <begin position="281"/>
        <end position="305"/>
    </location>
</feature>
<dbReference type="PANTHER" id="PTHR24421">
    <property type="entry name" value="NITRATE/NITRITE SENSOR PROTEIN NARX-RELATED"/>
    <property type="match status" value="1"/>
</dbReference>
<evidence type="ECO:0000256" key="3">
    <source>
        <dbReference type="ARBA" id="ARBA00022679"/>
    </source>
</evidence>
<evidence type="ECO:0000256" key="8">
    <source>
        <dbReference type="SAM" id="SignalP"/>
    </source>
</evidence>
<feature type="transmembrane region" description="Helical" evidence="7">
    <location>
        <begin position="312"/>
        <end position="335"/>
    </location>
</feature>
<keyword evidence="4 10" id="KW-0418">Kinase</keyword>
<proteinExistence type="predicted"/>
<dbReference type="InterPro" id="IPR036890">
    <property type="entry name" value="HATPase_C_sf"/>
</dbReference>
<evidence type="ECO:0000256" key="4">
    <source>
        <dbReference type="ARBA" id="ARBA00022777"/>
    </source>
</evidence>
<dbReference type="KEGG" id="axe:P40_16220"/>
<dbReference type="Gene3D" id="3.30.565.10">
    <property type="entry name" value="Histidine kinase-like ATPase, C-terminal domain"/>
    <property type="match status" value="1"/>
</dbReference>
<dbReference type="SUPFAM" id="SSF55874">
    <property type="entry name" value="ATPase domain of HSP90 chaperone/DNA topoisomerase II/histidine kinase"/>
    <property type="match status" value="1"/>
</dbReference>
<dbReference type="Proteomes" id="UP001107961">
    <property type="component" value="Unassembled WGS sequence"/>
</dbReference>
<keyword evidence="11" id="KW-1185">Reference proteome</keyword>
<evidence type="ECO:0000256" key="5">
    <source>
        <dbReference type="ARBA" id="ARBA00023012"/>
    </source>
</evidence>
<feature type="transmembrane region" description="Helical" evidence="7">
    <location>
        <begin position="225"/>
        <end position="247"/>
    </location>
</feature>
<sequence length="607" mass="67056">MKRTVGFAVLWAVMALLASAPLWGTLPEPASGRIDTAERYQDGAWTRVSLPQAGRPAGGWEHYRIRFDWDGRDPVTLYLPTISQRAVVEVAGERIADTENRTTLVSLASGVPALVALPGKLLERGGNQVDIRVQTLGLVPGYLSTLYVDKAERLAPYYRTRVFVLEYLRLMVPAGQLLIALVVLVVWLYRPQESLFGWLFLLLTTSMFVYLGMMRELLPTPVEAMYYAIMAGSAACEILVITVLLIAGVPVPRWLKITVPGVPAACILVSALGLVPPAQVVLFVNAPLNMLGQLAALAILVWAALARRVEEAWLLVLPLLLSTVAALHDFAIIMTWLDGPIFLSVYYRPAMMIGIAMILMRRLGLSLGRLDNINGYLTQRLREQERELERLHQDERRETAARALSEERRRLTADLHDGLSGHLASIIALSEREKSERVEGAAREALDDLRLVIHSLDIDDHELPVALAGLRERLERQLKRLGVAMDWSLAPLPEIAGVTPSHALNVLRILQEAITNALRHGGATRITVRGARSECGQACITVENDGRPFPRRPERGGEGLINMRRRVRQLNGVIDIEPLASGTRLTLLLPLRLPGAEPDQGQPDPVA</sequence>
<dbReference type="CDD" id="cd16917">
    <property type="entry name" value="HATPase_UhpB-NarQ-NarX-like"/>
    <property type="match status" value="1"/>
</dbReference>
<feature type="transmembrane region" description="Helical" evidence="7">
    <location>
        <begin position="195"/>
        <end position="213"/>
    </location>
</feature>
<dbReference type="InterPro" id="IPR050482">
    <property type="entry name" value="Sensor_HK_TwoCompSys"/>
</dbReference>
<dbReference type="SMART" id="SM00387">
    <property type="entry name" value="HATPase_c"/>
    <property type="match status" value="1"/>
</dbReference>
<keyword evidence="7" id="KW-0812">Transmembrane</keyword>
<dbReference type="InterPro" id="IPR003594">
    <property type="entry name" value="HATPase_dom"/>
</dbReference>
<keyword evidence="8" id="KW-0732">Signal</keyword>
<gene>
    <name evidence="10" type="ORF">LZG35_14315</name>
</gene>
<reference evidence="10" key="1">
    <citation type="submission" date="2022-01" db="EMBL/GenBank/DDBJ databases">
        <authorList>
            <person name="Karlyshev A.V."/>
            <person name="Jaspars M."/>
        </authorList>
    </citation>
    <scope>NUCLEOTIDE SEQUENCE</scope>
    <source>
        <strain evidence="10">AGSA3-2</strain>
    </source>
</reference>
<keyword evidence="7" id="KW-0472">Membrane</keyword>
<dbReference type="GO" id="GO:0000160">
    <property type="term" value="P:phosphorelay signal transduction system"/>
    <property type="evidence" value="ECO:0007669"/>
    <property type="project" value="UniProtKB-KW"/>
</dbReference>
<evidence type="ECO:0000256" key="6">
    <source>
        <dbReference type="SAM" id="Coils"/>
    </source>
</evidence>
<dbReference type="RefSeq" id="WP_080531382.1">
    <property type="nucleotide sequence ID" value="NZ_CP012331.1"/>
</dbReference>
<dbReference type="GO" id="GO:0004673">
    <property type="term" value="F:protein histidine kinase activity"/>
    <property type="evidence" value="ECO:0007669"/>
    <property type="project" value="UniProtKB-EC"/>
</dbReference>
<name>A0A9Q3W6N0_9GAMM</name>
<evidence type="ECO:0000256" key="2">
    <source>
        <dbReference type="ARBA" id="ARBA00012438"/>
    </source>
</evidence>
<keyword evidence="7" id="KW-1133">Transmembrane helix</keyword>
<dbReference type="PANTHER" id="PTHR24421:SF10">
    <property type="entry name" value="NITRATE_NITRITE SENSOR PROTEIN NARQ"/>
    <property type="match status" value="1"/>
</dbReference>
<feature type="domain" description="Histidine kinase/HSP90-like ATPase" evidence="9">
    <location>
        <begin position="501"/>
        <end position="593"/>
    </location>
</feature>
<evidence type="ECO:0000256" key="7">
    <source>
        <dbReference type="SAM" id="Phobius"/>
    </source>
</evidence>
<keyword evidence="6" id="KW-0175">Coiled coil</keyword>
<protein>
    <recommendedName>
        <fullName evidence="2">histidine kinase</fullName>
        <ecNumber evidence="2">2.7.13.3</ecNumber>
    </recommendedName>
</protein>
<dbReference type="EMBL" id="JAJVKT010000017">
    <property type="protein sequence ID" value="MCE7509815.1"/>
    <property type="molecule type" value="Genomic_DNA"/>
</dbReference>
<evidence type="ECO:0000313" key="11">
    <source>
        <dbReference type="Proteomes" id="UP001107961"/>
    </source>
</evidence>
<keyword evidence="3" id="KW-0808">Transferase</keyword>
<feature type="transmembrane region" description="Helical" evidence="7">
    <location>
        <begin position="254"/>
        <end position="275"/>
    </location>
</feature>
<dbReference type="EC" id="2.7.13.3" evidence="2"/>
<feature type="signal peptide" evidence="8">
    <location>
        <begin position="1"/>
        <end position="24"/>
    </location>
</feature>